<dbReference type="GeneID" id="75189342"/>
<organism evidence="7">
    <name type="scientific">Shewanella xiamenensis</name>
    <dbReference type="NCBI Taxonomy" id="332186"/>
    <lineage>
        <taxon>Bacteria</taxon>
        <taxon>Pseudomonadati</taxon>
        <taxon>Pseudomonadota</taxon>
        <taxon>Gammaproteobacteria</taxon>
        <taxon>Alteromonadales</taxon>
        <taxon>Shewanellaceae</taxon>
        <taxon>Shewanella</taxon>
    </lineage>
</organism>
<evidence type="ECO:0000256" key="3">
    <source>
        <dbReference type="ARBA" id="ARBA00022989"/>
    </source>
</evidence>
<evidence type="ECO:0000256" key="4">
    <source>
        <dbReference type="ARBA" id="ARBA00023136"/>
    </source>
</evidence>
<feature type="transmembrane region" description="Helical" evidence="5">
    <location>
        <begin position="74"/>
        <end position="95"/>
    </location>
</feature>
<feature type="transmembrane region" description="Helical" evidence="5">
    <location>
        <begin position="107"/>
        <end position="125"/>
    </location>
</feature>
<evidence type="ECO:0000256" key="2">
    <source>
        <dbReference type="ARBA" id="ARBA00022692"/>
    </source>
</evidence>
<evidence type="ECO:0000259" key="6">
    <source>
        <dbReference type="Pfam" id="PF04893"/>
    </source>
</evidence>
<evidence type="ECO:0000256" key="5">
    <source>
        <dbReference type="SAM" id="Phobius"/>
    </source>
</evidence>
<name>A0A1E3UZT9_9GAMM</name>
<feature type="transmembrane region" description="Helical" evidence="5">
    <location>
        <begin position="34"/>
        <end position="54"/>
    </location>
</feature>
<reference evidence="7" key="2">
    <citation type="submission" date="2019-04" db="EMBL/GenBank/DDBJ databases">
        <authorList>
            <person name="Zou H."/>
        </authorList>
    </citation>
    <scope>NUCLEOTIDE SEQUENCE</scope>
    <source>
        <strain evidence="7">2015oxa</strain>
    </source>
</reference>
<dbReference type="RefSeq" id="WP_037427921.1">
    <property type="nucleotide sequence ID" value="NZ_AP025014.1"/>
</dbReference>
<sequence length="198" mass="21643">MILNHLMGLYTHPKQEWHAIEQNHEALKSSLSHVLLIALIPAVCSFIATAYIGWNPGAGDPIYLTPQSAMFMSVGMYFGLIAGVFALAYLAFWMAKTFDAQPTFTQALELASYTATPLFMVGLAALYPVLWFIMIVGLIGLAYSVYLLYAGVPIIMNIPEEKGFIYASSMVTAGLVLLVGLMATSVILWSIGFGPMYQ</sequence>
<dbReference type="GO" id="GO:0016020">
    <property type="term" value="C:membrane"/>
    <property type="evidence" value="ECO:0007669"/>
    <property type="project" value="UniProtKB-SubCell"/>
</dbReference>
<dbReference type="EMBL" id="SUNE01000005">
    <property type="protein sequence ID" value="MDG5900071.1"/>
    <property type="molecule type" value="Genomic_DNA"/>
</dbReference>
<feature type="domain" description="Yip1" evidence="6">
    <location>
        <begin position="7"/>
        <end position="180"/>
    </location>
</feature>
<comment type="subcellular location">
    <subcellularLocation>
        <location evidence="1">Membrane</location>
        <topology evidence="1">Multi-pass membrane protein</topology>
    </subcellularLocation>
</comment>
<proteinExistence type="predicted"/>
<accession>A0A1E3UZT9</accession>
<dbReference type="Pfam" id="PF04893">
    <property type="entry name" value="Yip1"/>
    <property type="match status" value="1"/>
</dbReference>
<protein>
    <submittedName>
        <fullName evidence="7">YIP1 family protein</fullName>
    </submittedName>
</protein>
<keyword evidence="3 5" id="KW-1133">Transmembrane helix</keyword>
<comment type="caution">
    <text evidence="7">The sequence shown here is derived from an EMBL/GenBank/DDBJ whole genome shotgun (WGS) entry which is preliminary data.</text>
</comment>
<dbReference type="InterPro" id="IPR006977">
    <property type="entry name" value="Yip1_dom"/>
</dbReference>
<reference evidence="7" key="1">
    <citation type="journal article" date="2019" name="Int J Environ Res Public Health">
        <title>Characterization of Chromosome-Mediated BlaOXA-894 in Shewanella xiamenensis Isolated from Pig Wastewater.</title>
        <authorList>
            <person name="Zou H."/>
            <person name="Zhou Z."/>
            <person name="Xia H."/>
            <person name="Zhao Q."/>
            <person name="Li X."/>
        </authorList>
    </citation>
    <scope>NUCLEOTIDE SEQUENCE</scope>
    <source>
        <strain evidence="7">2015oxa</strain>
    </source>
</reference>
<keyword evidence="2 5" id="KW-0812">Transmembrane</keyword>
<feature type="transmembrane region" description="Helical" evidence="5">
    <location>
        <begin position="131"/>
        <end position="152"/>
    </location>
</feature>
<evidence type="ECO:0000256" key="1">
    <source>
        <dbReference type="ARBA" id="ARBA00004141"/>
    </source>
</evidence>
<gene>
    <name evidence="7" type="ORF">E2650_09240</name>
</gene>
<dbReference type="AlphaFoldDB" id="A0A1E3UZT9"/>
<evidence type="ECO:0000313" key="7">
    <source>
        <dbReference type="EMBL" id="MDG5900071.1"/>
    </source>
</evidence>
<keyword evidence="4 5" id="KW-0472">Membrane</keyword>
<dbReference type="Proteomes" id="UP001152518">
    <property type="component" value="Unassembled WGS sequence"/>
</dbReference>
<dbReference type="OrthoDB" id="9808452at2"/>
<feature type="transmembrane region" description="Helical" evidence="5">
    <location>
        <begin position="164"/>
        <end position="191"/>
    </location>
</feature>